<dbReference type="Proteomes" id="UP000663844">
    <property type="component" value="Unassembled WGS sequence"/>
</dbReference>
<comment type="similarity">
    <text evidence="1">Belongs to the UPF0046 family.</text>
</comment>
<reference evidence="5" key="1">
    <citation type="submission" date="2021-02" db="EMBL/GenBank/DDBJ databases">
        <authorList>
            <person name="Nowell W R."/>
        </authorList>
    </citation>
    <scope>NUCLEOTIDE SEQUENCE</scope>
</reference>
<gene>
    <name evidence="4" type="ORF">JYZ213_LOCUS35670</name>
    <name evidence="5" type="ORF">OXD698_LOCUS35926</name>
</gene>
<dbReference type="SUPFAM" id="SSF56300">
    <property type="entry name" value="Metallo-dependent phosphatases"/>
    <property type="match status" value="1"/>
</dbReference>
<dbReference type="EMBL" id="CAJNOG010000809">
    <property type="protein sequence ID" value="CAF1362659.1"/>
    <property type="molecule type" value="Genomic_DNA"/>
</dbReference>
<evidence type="ECO:0000256" key="1">
    <source>
        <dbReference type="ARBA" id="ARBA00007993"/>
    </source>
</evidence>
<evidence type="ECO:0000313" key="5">
    <source>
        <dbReference type="EMBL" id="CAF4110763.1"/>
    </source>
</evidence>
<dbReference type="AlphaFoldDB" id="A0A819VM24"/>
<accession>A0A819VM24</accession>
<feature type="compositionally biased region" description="Polar residues" evidence="2">
    <location>
        <begin position="45"/>
        <end position="55"/>
    </location>
</feature>
<evidence type="ECO:0000313" key="6">
    <source>
        <dbReference type="Proteomes" id="UP000663844"/>
    </source>
</evidence>
<dbReference type="Proteomes" id="UP000663845">
    <property type="component" value="Unassembled WGS sequence"/>
</dbReference>
<name>A0A819VM24_9BILA</name>
<feature type="region of interest" description="Disordered" evidence="2">
    <location>
        <begin position="29"/>
        <end position="64"/>
    </location>
</feature>
<protein>
    <recommendedName>
        <fullName evidence="3">Calcineurin-like phosphoesterase domain-containing protein</fullName>
    </recommendedName>
</protein>
<dbReference type="InterPro" id="IPR051693">
    <property type="entry name" value="UPF0046_metallophosphoest"/>
</dbReference>
<dbReference type="Gene3D" id="3.60.21.10">
    <property type="match status" value="1"/>
</dbReference>
<dbReference type="InterPro" id="IPR029052">
    <property type="entry name" value="Metallo-depent_PP-like"/>
</dbReference>
<dbReference type="PANTHER" id="PTHR12905:SF0">
    <property type="entry name" value="CALCINEURIN-LIKE PHOSPHOESTERASE DOMAIN-CONTAINING PROTEIN"/>
    <property type="match status" value="1"/>
</dbReference>
<evidence type="ECO:0000256" key="2">
    <source>
        <dbReference type="SAM" id="MobiDB-lite"/>
    </source>
</evidence>
<sequence length="242" mass="26914">MLGHGNRQNSMSMPKSSYTVDNVNVASSNTSSDAAATRQSEMESDSVSTGSNSGHYHNIADGNSRGETISLENDFIKIVCISDTHNGHNNDEFDTKIRRMHGDILIHAGDFGEQGTREEAKNIVKWLRSLENFKYKVFISGNMDGSDLDILSRNSAVQGSQVTPLNDHNVIYLENSSCEVLGINIYGCPYTPRFFGNFQYDRRSTAARKLWNNIPENCDILVSHGPPYGILDTNSRGRRSKQ</sequence>
<feature type="domain" description="Calcineurin-like phosphoesterase" evidence="3">
    <location>
        <begin position="76"/>
        <end position="232"/>
    </location>
</feature>
<organism evidence="5 6">
    <name type="scientific">Adineta steineri</name>
    <dbReference type="NCBI Taxonomy" id="433720"/>
    <lineage>
        <taxon>Eukaryota</taxon>
        <taxon>Metazoa</taxon>
        <taxon>Spiralia</taxon>
        <taxon>Gnathifera</taxon>
        <taxon>Rotifera</taxon>
        <taxon>Eurotatoria</taxon>
        <taxon>Bdelloidea</taxon>
        <taxon>Adinetida</taxon>
        <taxon>Adinetidae</taxon>
        <taxon>Adineta</taxon>
    </lineage>
</organism>
<comment type="caution">
    <text evidence="5">The sequence shown here is derived from an EMBL/GenBank/DDBJ whole genome shotgun (WGS) entry which is preliminary data.</text>
</comment>
<proteinExistence type="inferred from homology"/>
<dbReference type="GO" id="GO:0016787">
    <property type="term" value="F:hydrolase activity"/>
    <property type="evidence" value="ECO:0007669"/>
    <property type="project" value="InterPro"/>
</dbReference>
<dbReference type="Pfam" id="PF00149">
    <property type="entry name" value="Metallophos"/>
    <property type="match status" value="1"/>
</dbReference>
<evidence type="ECO:0000259" key="3">
    <source>
        <dbReference type="Pfam" id="PF00149"/>
    </source>
</evidence>
<evidence type="ECO:0000313" key="4">
    <source>
        <dbReference type="EMBL" id="CAF1362659.1"/>
    </source>
</evidence>
<dbReference type="EMBL" id="CAJOAZ010005727">
    <property type="protein sequence ID" value="CAF4110763.1"/>
    <property type="molecule type" value="Genomic_DNA"/>
</dbReference>
<dbReference type="PANTHER" id="PTHR12905">
    <property type="entry name" value="METALLOPHOSPHOESTERASE"/>
    <property type="match status" value="1"/>
</dbReference>
<dbReference type="InterPro" id="IPR004843">
    <property type="entry name" value="Calcineurin-like_PHP"/>
</dbReference>